<comment type="caution">
    <text evidence="2">The sequence shown here is derived from an EMBL/GenBank/DDBJ whole genome shotgun (WGS) entry which is preliminary data.</text>
</comment>
<protein>
    <recommendedName>
        <fullName evidence="1">Pyruvate carboxyltransferase domain-containing protein</fullName>
    </recommendedName>
</protein>
<dbReference type="InterPro" id="IPR000891">
    <property type="entry name" value="PYR_CT"/>
</dbReference>
<accession>A0A9Q1RUC3</accession>
<evidence type="ECO:0000313" key="3">
    <source>
        <dbReference type="Proteomes" id="UP001152561"/>
    </source>
</evidence>
<dbReference type="PROSITE" id="PS50991">
    <property type="entry name" value="PYR_CT"/>
    <property type="match status" value="1"/>
</dbReference>
<dbReference type="InterPro" id="IPR013785">
    <property type="entry name" value="Aldolase_TIM"/>
</dbReference>
<dbReference type="AlphaFoldDB" id="A0A9Q1RUC3"/>
<dbReference type="Proteomes" id="UP001152561">
    <property type="component" value="Unassembled WGS sequence"/>
</dbReference>
<dbReference type="GO" id="GO:0003824">
    <property type="term" value="F:catalytic activity"/>
    <property type="evidence" value="ECO:0007669"/>
    <property type="project" value="InterPro"/>
</dbReference>
<sequence length="458" mass="50419">MGISIVDSSVSGLGGCPYAKGASGNVASEDVVYMLNGLGVRTNVDLGKLLLAGDFICKHLGHPSGSKAATALSRTTATASKYSDTMQSISSFEDLISFFKGAVALEEFAGDSIFEPPTTGPLDGSNEKLESYSDILFPPRLFRLGLSYFGAHQLFIVSHIVSRLEVLDVMYAFLDTAAHRVLLQSSPNMKILQTRDVVGDNGLKVIFQYCKRLKRLKVVRGTDEQEMENEDGAVTHRELIALAEGCLELDYIAVYLITKYAKESSKHMATRLIYLGGKQFAAEISFVLLTEMKKIKACRGSAVTNDIITILAYFNASQGDVSKLWIILCQFGYTIVVLHVCPQIGFRSRKCGKPGCKGLTRAMEFDLQLQGEECLMMRSDNKAVREMNDLPWKGGTENNPDYECLRAELRKMAPPNGRAVLLFRSKCGCPVAKLEGWGAKRGRRHKKTLALDSKADHR</sequence>
<feature type="domain" description="Pyruvate carboxyltransferase" evidence="1">
    <location>
        <begin position="1"/>
        <end position="50"/>
    </location>
</feature>
<dbReference type="Gene3D" id="3.20.20.70">
    <property type="entry name" value="Aldolase class I"/>
    <property type="match status" value="1"/>
</dbReference>
<dbReference type="Gene3D" id="3.80.10.10">
    <property type="entry name" value="Ribonuclease Inhibitor"/>
    <property type="match status" value="1"/>
</dbReference>
<organism evidence="2 3">
    <name type="scientific">Anisodus acutangulus</name>
    <dbReference type="NCBI Taxonomy" id="402998"/>
    <lineage>
        <taxon>Eukaryota</taxon>
        <taxon>Viridiplantae</taxon>
        <taxon>Streptophyta</taxon>
        <taxon>Embryophyta</taxon>
        <taxon>Tracheophyta</taxon>
        <taxon>Spermatophyta</taxon>
        <taxon>Magnoliopsida</taxon>
        <taxon>eudicotyledons</taxon>
        <taxon>Gunneridae</taxon>
        <taxon>Pentapetalae</taxon>
        <taxon>asterids</taxon>
        <taxon>lamiids</taxon>
        <taxon>Solanales</taxon>
        <taxon>Solanaceae</taxon>
        <taxon>Solanoideae</taxon>
        <taxon>Hyoscyameae</taxon>
        <taxon>Anisodus</taxon>
    </lineage>
</organism>
<keyword evidence="3" id="KW-1185">Reference proteome</keyword>
<dbReference type="PANTHER" id="PTHR47479:SF2">
    <property type="entry name" value="OS05G0393200 PROTEIN"/>
    <property type="match status" value="1"/>
</dbReference>
<name>A0A9Q1RUC3_9SOLA</name>
<dbReference type="EMBL" id="JAJAGQ010000001">
    <property type="protein sequence ID" value="KAJ8573757.1"/>
    <property type="molecule type" value="Genomic_DNA"/>
</dbReference>
<evidence type="ECO:0000259" key="1">
    <source>
        <dbReference type="PROSITE" id="PS50991"/>
    </source>
</evidence>
<gene>
    <name evidence="2" type="ORF">K7X08_010268</name>
</gene>
<dbReference type="InterPro" id="IPR044196">
    <property type="entry name" value="At5g19025-like"/>
</dbReference>
<evidence type="ECO:0000313" key="2">
    <source>
        <dbReference type="EMBL" id="KAJ8573757.1"/>
    </source>
</evidence>
<dbReference type="SUPFAM" id="SSF51569">
    <property type="entry name" value="Aldolase"/>
    <property type="match status" value="1"/>
</dbReference>
<reference evidence="3" key="1">
    <citation type="journal article" date="2023" name="Proc. Natl. Acad. Sci. U.S.A.">
        <title>Genomic and structural basis for evolution of tropane alkaloid biosynthesis.</title>
        <authorList>
            <person name="Wanga Y.-J."/>
            <person name="Taina T."/>
            <person name="Yua J.-Y."/>
            <person name="Lia J."/>
            <person name="Xua B."/>
            <person name="Chenc J."/>
            <person name="D'Auriad J.C."/>
            <person name="Huanga J.-P."/>
            <person name="Huanga S.-X."/>
        </authorList>
    </citation>
    <scope>NUCLEOTIDE SEQUENCE [LARGE SCALE GENOMIC DNA]</scope>
    <source>
        <strain evidence="3">cv. KIB-2019</strain>
    </source>
</reference>
<proteinExistence type="predicted"/>
<dbReference type="PANTHER" id="PTHR47479">
    <property type="entry name" value="OS05G0393200 PROTEIN"/>
    <property type="match status" value="1"/>
</dbReference>
<dbReference type="OrthoDB" id="1925408at2759"/>
<dbReference type="InterPro" id="IPR032675">
    <property type="entry name" value="LRR_dom_sf"/>
</dbReference>